<sequence>MKATKIALAFLVMLFSVVSTVIPSGNSAYAAELNSSSVVADGEYSVGYTILHATSNEASMADQYYTKPGKLIIKDGQAKVQVEYSNYITEFKVNGTPTTQLSEDGGKITAEFPVADLDGLTSAEIHVEVPAISYDHWYTVRFDFDTASLPVQTTPGEETEEPATTPEAPGEEAEEPATTPETPGEEAEEPATTPETPGEETEEPATTPETPGEEAEEPATTPEAPGEEAEEPATTPETPGEEAEEPVTTPENPSEEAGEETPAEPQDEIVYEDGEYDVDYTVLHGTAEEKSIADNYFTKPSKVIVKDGNITVQTEYSSLITEFTVEGKAPKIISNDGTKTVAEFSVASINGITDAQIHVEIPTINYDHWYTVRFDFNTDNLPVVEEKEPLADGLYTIDYQVWKENADEASSMGNYLSKPAKLIVENGKSYIQLNLSSSNFVTGFKTEVNEQYVDAEVISQDDEAKTKVLRFEVENLSDITNIQLAMSYGMNHVVRMVFDENTITVSEPEETPEPAPGEGEEEPLADGLYTIDYQVWKENADEASSMGNYLSKPAKLIVENGKSYIQLNLSSSNFVTGFKTEVNGQYVDADVISQDAAANTKVLRFEVENLSDITNIQLAMSYGMNHVVRMVFDEGSISVEEPEENPGTTPGEGEGENPGTTPGEGEGENPGTTPGEGEGENPGTTPGEGEGENPGTTPGEGEGENPGTTPGEGEGENPGTTPGEEQGANSEFVDGEYDLQYSILHALQNEKSMADQYFTKPGKVTLKNGNATVQVEYSDYITEFKINGKDAKIVSQSAGKTIVEFSVADLTGLTSAEIHVEVPAIGYDHWYTVRFDYDTSNLPTKSGGNDNTGGGNEEENGSENEEEEKPAEETPGNVEEDTNDQDDKGENAVLKDGEYTVDYSVLHASKNEKSMADSYFVKPGKLIVKDGKVVARLTIKTDFITEFLVGSKAVKVISESGDSKVVEFPVADLASPTVGNIHVVIPELNYDHWYEIRFLFDVSDLPVAGIENDFDQINPEDTNTTTPDETTNNNSDDNLEYNRDGDTNSEQTNGSTETSGKVVNAKTADTAQIGIYLLLLLSSIAVLIRKYRSRTL</sequence>
<keyword evidence="5" id="KW-0572">Peptidoglycan-anchor</keyword>
<dbReference type="RefSeq" id="WP_127735650.1">
    <property type="nucleotide sequence ID" value="NZ_RZTZ01000001.1"/>
</dbReference>
<feature type="region of interest" description="Disordered" evidence="6">
    <location>
        <begin position="150"/>
        <end position="270"/>
    </location>
</feature>
<keyword evidence="3" id="KW-0964">Secreted</keyword>
<dbReference type="InterPro" id="IPR037250">
    <property type="entry name" value="NEAT_dom_sf"/>
</dbReference>
<dbReference type="Gene3D" id="2.60.40.1850">
    <property type="match status" value="6"/>
</dbReference>
<comment type="subcellular location">
    <subcellularLocation>
        <location evidence="1">Secreted</location>
        <location evidence="1">Cell wall</location>
        <topology evidence="1">Peptidoglycan-anchor</topology>
    </subcellularLocation>
</comment>
<name>A0A437KGQ8_9BACI</name>
<dbReference type="CDD" id="cd06920">
    <property type="entry name" value="NEAT"/>
    <property type="match status" value="6"/>
</dbReference>
<evidence type="ECO:0000313" key="10">
    <source>
        <dbReference type="EMBL" id="RVT67476.1"/>
    </source>
</evidence>
<keyword evidence="7" id="KW-0472">Membrane</keyword>
<dbReference type="Pfam" id="PF05031">
    <property type="entry name" value="NEAT"/>
    <property type="match status" value="6"/>
</dbReference>
<feature type="region of interest" description="Disordered" evidence="6">
    <location>
        <begin position="1013"/>
        <end position="1060"/>
    </location>
</feature>
<evidence type="ECO:0000256" key="6">
    <source>
        <dbReference type="SAM" id="MobiDB-lite"/>
    </source>
</evidence>
<keyword evidence="7" id="KW-1133">Transmembrane helix</keyword>
<keyword evidence="4 8" id="KW-0732">Signal</keyword>
<feature type="compositionally biased region" description="Acidic residues" evidence="6">
    <location>
        <begin position="856"/>
        <end position="870"/>
    </location>
</feature>
<dbReference type="Proteomes" id="UP000288024">
    <property type="component" value="Unassembled WGS sequence"/>
</dbReference>
<dbReference type="SMART" id="SM00725">
    <property type="entry name" value="NEAT"/>
    <property type="match status" value="6"/>
</dbReference>
<feature type="domain" description="NEAT" evidence="9">
    <location>
        <begin position="271"/>
        <end position="384"/>
    </location>
</feature>
<dbReference type="PROSITE" id="PS50978">
    <property type="entry name" value="NEAT"/>
    <property type="match status" value="6"/>
</dbReference>
<evidence type="ECO:0000259" key="9">
    <source>
        <dbReference type="PROSITE" id="PS50978"/>
    </source>
</evidence>
<dbReference type="PANTHER" id="PTHR37824:SF1">
    <property type="entry name" value="IRON-REGULATED SURFACE DETERMINANT PROTEIN C"/>
    <property type="match status" value="1"/>
</dbReference>
<dbReference type="PANTHER" id="PTHR37824">
    <property type="entry name" value="IRON-REGULATED SURFACE DETERMINANT PROTEIN C"/>
    <property type="match status" value="1"/>
</dbReference>
<proteinExistence type="predicted"/>
<feature type="region of interest" description="Disordered" evidence="6">
    <location>
        <begin position="639"/>
        <end position="729"/>
    </location>
</feature>
<feature type="compositionally biased region" description="Acidic residues" evidence="6">
    <location>
        <begin position="253"/>
        <end position="270"/>
    </location>
</feature>
<keyword evidence="2" id="KW-0134">Cell wall</keyword>
<keyword evidence="7" id="KW-0812">Transmembrane</keyword>
<reference evidence="10 11" key="1">
    <citation type="submission" date="2019-01" db="EMBL/GenBank/DDBJ databases">
        <title>Bacillus sp. M5HDSG1-1, whole genome shotgun sequence.</title>
        <authorList>
            <person name="Tuo L."/>
        </authorList>
    </citation>
    <scope>NUCLEOTIDE SEQUENCE [LARGE SCALE GENOMIC DNA]</scope>
    <source>
        <strain evidence="10 11">M5HDSG1-1</strain>
    </source>
</reference>
<feature type="domain" description="NEAT" evidence="9">
    <location>
        <begin position="39"/>
        <end position="152"/>
    </location>
</feature>
<feature type="domain" description="NEAT" evidence="9">
    <location>
        <begin position="732"/>
        <end position="845"/>
    </location>
</feature>
<dbReference type="AlphaFoldDB" id="A0A437KGQ8"/>
<feature type="compositionally biased region" description="Polar residues" evidence="6">
    <location>
        <begin position="1048"/>
        <end position="1060"/>
    </location>
</feature>
<protein>
    <submittedName>
        <fullName evidence="10">Sortase B protein-sorting domain-containing protein</fullName>
    </submittedName>
</protein>
<feature type="domain" description="NEAT" evidence="9">
    <location>
        <begin position="524"/>
        <end position="650"/>
    </location>
</feature>
<comment type="caution">
    <text evidence="10">The sequence shown here is derived from an EMBL/GenBank/DDBJ whole genome shotgun (WGS) entry which is preliminary data.</text>
</comment>
<evidence type="ECO:0000256" key="2">
    <source>
        <dbReference type="ARBA" id="ARBA00022512"/>
    </source>
</evidence>
<evidence type="ECO:0000313" key="11">
    <source>
        <dbReference type="Proteomes" id="UP000288024"/>
    </source>
</evidence>
<dbReference type="EMBL" id="RZTZ01000001">
    <property type="protein sequence ID" value="RVT67476.1"/>
    <property type="molecule type" value="Genomic_DNA"/>
</dbReference>
<feature type="domain" description="NEAT" evidence="9">
    <location>
        <begin position="390"/>
        <end position="516"/>
    </location>
</feature>
<keyword evidence="11" id="KW-1185">Reference proteome</keyword>
<evidence type="ECO:0000256" key="1">
    <source>
        <dbReference type="ARBA" id="ARBA00004168"/>
    </source>
</evidence>
<feature type="region of interest" description="Disordered" evidence="6">
    <location>
        <begin position="842"/>
        <end position="892"/>
    </location>
</feature>
<feature type="signal peptide" evidence="8">
    <location>
        <begin position="1"/>
        <end position="30"/>
    </location>
</feature>
<evidence type="ECO:0000256" key="3">
    <source>
        <dbReference type="ARBA" id="ARBA00022525"/>
    </source>
</evidence>
<gene>
    <name evidence="10" type="ORF">EM808_03085</name>
</gene>
<dbReference type="NCBIfam" id="TIGR03063">
    <property type="entry name" value="srtB_target"/>
    <property type="match status" value="1"/>
</dbReference>
<feature type="transmembrane region" description="Helical" evidence="7">
    <location>
        <begin position="1073"/>
        <end position="1091"/>
    </location>
</feature>
<evidence type="ECO:0000256" key="7">
    <source>
        <dbReference type="SAM" id="Phobius"/>
    </source>
</evidence>
<feature type="domain" description="NEAT" evidence="9">
    <location>
        <begin position="894"/>
        <end position="1008"/>
    </location>
</feature>
<dbReference type="InterPro" id="IPR006635">
    <property type="entry name" value="NEAT_dom"/>
</dbReference>
<evidence type="ECO:0000256" key="8">
    <source>
        <dbReference type="SAM" id="SignalP"/>
    </source>
</evidence>
<feature type="compositionally biased region" description="Low complexity" evidence="6">
    <location>
        <begin position="645"/>
        <end position="725"/>
    </location>
</feature>
<evidence type="ECO:0000256" key="4">
    <source>
        <dbReference type="ARBA" id="ARBA00022729"/>
    </source>
</evidence>
<feature type="chain" id="PRO_5019349984" evidence="8">
    <location>
        <begin position="31"/>
        <end position="1096"/>
    </location>
</feature>
<dbReference type="SUPFAM" id="SSF158911">
    <property type="entry name" value="NEAT domain-like"/>
    <property type="match status" value="6"/>
</dbReference>
<evidence type="ECO:0000256" key="5">
    <source>
        <dbReference type="ARBA" id="ARBA00023088"/>
    </source>
</evidence>
<dbReference type="InterPro" id="IPR050436">
    <property type="entry name" value="IsdA"/>
</dbReference>
<accession>A0A437KGQ8</accession>
<feature type="compositionally biased region" description="Low complexity" evidence="6">
    <location>
        <begin position="1019"/>
        <end position="1036"/>
    </location>
</feature>
<dbReference type="InterPro" id="IPR017502">
    <property type="entry name" value="Sortase_SrtB_target"/>
</dbReference>
<organism evidence="10 11">
    <name type="scientific">Niallia taxi</name>
    <dbReference type="NCBI Taxonomy" id="2499688"/>
    <lineage>
        <taxon>Bacteria</taxon>
        <taxon>Bacillati</taxon>
        <taxon>Bacillota</taxon>
        <taxon>Bacilli</taxon>
        <taxon>Bacillales</taxon>
        <taxon>Bacillaceae</taxon>
        <taxon>Niallia</taxon>
    </lineage>
</organism>